<evidence type="ECO:0000256" key="2">
    <source>
        <dbReference type="ARBA" id="ARBA00010173"/>
    </source>
</evidence>
<dbReference type="EC" id="2.5.1.108" evidence="3 11"/>
<dbReference type="AlphaFoldDB" id="A0AA86U6U5"/>
<evidence type="ECO:0000313" key="16">
    <source>
        <dbReference type="Proteomes" id="UP001642409"/>
    </source>
</evidence>
<evidence type="ECO:0000256" key="9">
    <source>
        <dbReference type="ARBA" id="ARBA00023014"/>
    </source>
</evidence>
<evidence type="ECO:0000313" key="12">
    <source>
        <dbReference type="EMBL" id="CAI9940047.1"/>
    </source>
</evidence>
<dbReference type="InterPro" id="IPR042265">
    <property type="entry name" value="DPH1/DPH2_3"/>
</dbReference>
<keyword evidence="7" id="KW-0479">Metal-binding</keyword>
<dbReference type="Gene3D" id="3.40.50.11840">
    <property type="entry name" value="Diphthamide synthesis DPH1/DPH2 domain 1"/>
    <property type="match status" value="1"/>
</dbReference>
<name>A0AA86U6U5_9EUKA</name>
<accession>A0AA86U6U5</accession>
<comment type="catalytic activity">
    <reaction evidence="10 11">
        <text>L-histidyl-[translation elongation factor 2] + S-adenosyl-L-methionine = 2-[(3S)-amino-3-carboxypropyl]-L-histidyl-[translation elongation factor 2] + S-methyl-5'-thioadenosine + H(+)</text>
        <dbReference type="Rhea" id="RHEA:36783"/>
        <dbReference type="Rhea" id="RHEA-COMP:9748"/>
        <dbReference type="Rhea" id="RHEA-COMP:9749"/>
        <dbReference type="ChEBI" id="CHEBI:15378"/>
        <dbReference type="ChEBI" id="CHEBI:17509"/>
        <dbReference type="ChEBI" id="CHEBI:29979"/>
        <dbReference type="ChEBI" id="CHEBI:59789"/>
        <dbReference type="ChEBI" id="CHEBI:73995"/>
        <dbReference type="EC" id="2.5.1.108"/>
    </reaction>
</comment>
<reference evidence="14 16" key="2">
    <citation type="submission" date="2024-07" db="EMBL/GenBank/DDBJ databases">
        <authorList>
            <person name="Akdeniz Z."/>
        </authorList>
    </citation>
    <scope>NUCLEOTIDE SEQUENCE [LARGE SCALE GENOMIC DNA]</scope>
</reference>
<evidence type="ECO:0000256" key="6">
    <source>
        <dbReference type="ARBA" id="ARBA00022691"/>
    </source>
</evidence>
<keyword evidence="11" id="KW-0004">4Fe-4S</keyword>
<evidence type="ECO:0000256" key="10">
    <source>
        <dbReference type="ARBA" id="ARBA00048403"/>
    </source>
</evidence>
<comment type="function">
    <text evidence="11">Catalyzes the first step of diphthamide biosynthesis, a post-translational modification of histidine which occurs in elongation factor 2.</text>
</comment>
<dbReference type="GO" id="GO:0017183">
    <property type="term" value="P:protein histidyl modification to diphthamide"/>
    <property type="evidence" value="ECO:0007669"/>
    <property type="project" value="UniProtKB-UniRule"/>
</dbReference>
<evidence type="ECO:0000313" key="13">
    <source>
        <dbReference type="EMBL" id="CAI9950270.1"/>
    </source>
</evidence>
<keyword evidence="6 11" id="KW-0949">S-adenosyl-L-methionine</keyword>
<dbReference type="EMBL" id="CATOUU010000671">
    <property type="protein sequence ID" value="CAI9940047.1"/>
    <property type="molecule type" value="Genomic_DNA"/>
</dbReference>
<dbReference type="PIRSF" id="PIRSF004967">
    <property type="entry name" value="DPH1"/>
    <property type="match status" value="1"/>
</dbReference>
<dbReference type="Pfam" id="PF01866">
    <property type="entry name" value="Diphthamide_syn"/>
    <property type="match status" value="1"/>
</dbReference>
<keyword evidence="9" id="KW-0411">Iron-sulfur</keyword>
<evidence type="ECO:0000256" key="4">
    <source>
        <dbReference type="ARBA" id="ARBA00021915"/>
    </source>
</evidence>
<dbReference type="EMBL" id="CAXDID020000160">
    <property type="protein sequence ID" value="CAL6044565.1"/>
    <property type="molecule type" value="Genomic_DNA"/>
</dbReference>
<dbReference type="Proteomes" id="UP001642409">
    <property type="component" value="Unassembled WGS sequence"/>
</dbReference>
<proteinExistence type="inferred from homology"/>
<evidence type="ECO:0000256" key="8">
    <source>
        <dbReference type="ARBA" id="ARBA00023004"/>
    </source>
</evidence>
<comment type="cofactor">
    <cofactor evidence="11">
        <name>[4Fe-4S] cluster</name>
        <dbReference type="ChEBI" id="CHEBI:49883"/>
    </cofactor>
    <text evidence="11">Binds 1 [4Fe-4S] cluster per subunit. The cluster is coordinated with 3 cysteines and an exchangeable S-adenosyl-L-methionine.</text>
</comment>
<evidence type="ECO:0000256" key="3">
    <source>
        <dbReference type="ARBA" id="ARBA00012221"/>
    </source>
</evidence>
<dbReference type="EMBL" id="CAXDID020000681">
    <property type="protein sequence ID" value="CAL6110091.1"/>
    <property type="molecule type" value="Genomic_DNA"/>
</dbReference>
<dbReference type="InterPro" id="IPR035435">
    <property type="entry name" value="DPH1/DPH2_euk_archaea"/>
</dbReference>
<dbReference type="InterPro" id="IPR016435">
    <property type="entry name" value="DPH1/DPH2"/>
</dbReference>
<comment type="caution">
    <text evidence="12">The sequence shown here is derived from an EMBL/GenBank/DDBJ whole genome shotgun (WGS) entry which is preliminary data.</text>
</comment>
<dbReference type="GO" id="GO:0046872">
    <property type="term" value="F:metal ion binding"/>
    <property type="evidence" value="ECO:0007669"/>
    <property type="project" value="UniProtKB-KW"/>
</dbReference>
<dbReference type="InterPro" id="IPR042263">
    <property type="entry name" value="DPH1/DPH2_1"/>
</dbReference>
<keyword evidence="8" id="KW-0408">Iron</keyword>
<evidence type="ECO:0000256" key="1">
    <source>
        <dbReference type="ARBA" id="ARBA00005156"/>
    </source>
</evidence>
<reference evidence="12" key="1">
    <citation type="submission" date="2023-06" db="EMBL/GenBank/DDBJ databases">
        <authorList>
            <person name="Kurt Z."/>
        </authorList>
    </citation>
    <scope>NUCLEOTIDE SEQUENCE</scope>
</reference>
<organism evidence="12">
    <name type="scientific">Hexamita inflata</name>
    <dbReference type="NCBI Taxonomy" id="28002"/>
    <lineage>
        <taxon>Eukaryota</taxon>
        <taxon>Metamonada</taxon>
        <taxon>Diplomonadida</taxon>
        <taxon>Hexamitidae</taxon>
        <taxon>Hexamitinae</taxon>
        <taxon>Hexamita</taxon>
    </lineage>
</organism>
<sequence length="397" mass="45566">MCFVKVCAARESDPDLLRGKQAFYHQTSGAHIIQLDFSIKSKFNYKLNTTSIYMNYTDYNFELEKVQEYIGDSSFVVLQFPEGLMRFSTIIAEQIQQLTNAIPIIYGDVVYGACNYDEVSTSLFQIDKYVHFGHTQIVSPTIQSIKPLFIPCHLSLQLKDQLVSILDHINQHKFPSVHFTSTAQTACFIPQIHAYLAEALPNLKIQQHKFAPLNQNEILGCTCPKTSASVVYSLVDGLFHMEAVCITNSTYVYQVNLVLNEIKQVESEVHQNLSYRKTIVQRLKTRQFKRINIVFGTLGQQSSLKTLNELQKFCADKKIAVQIQALQEIFPNKLLNGELTVQISCPRLTFDWGVHFGEVLNLYEFYQLFETDDIEDYQLKNYCGDGNHEEYLDIARM</sequence>
<gene>
    <name evidence="12" type="ORF">HINF_LOCUS27692</name>
    <name evidence="13" type="ORF">HINF_LOCUS37915</name>
    <name evidence="14" type="ORF">HINF_LOCUS40622</name>
    <name evidence="15" type="ORF">HINF_LOCUS75755</name>
</gene>
<comment type="pathway">
    <text evidence="1 11">Protein modification; peptidyl-diphthamide biosynthesis.</text>
</comment>
<comment type="similarity">
    <text evidence="2 11">Belongs to the DPH1/DPH2 family. DPH1 subfamily.</text>
</comment>
<dbReference type="SFLD" id="SFLDS00032">
    <property type="entry name" value="Radical_SAM_3-amino-3-carboxyp"/>
    <property type="match status" value="1"/>
</dbReference>
<evidence type="ECO:0000256" key="5">
    <source>
        <dbReference type="ARBA" id="ARBA00022679"/>
    </source>
</evidence>
<dbReference type="GO" id="GO:0051539">
    <property type="term" value="F:4 iron, 4 sulfur cluster binding"/>
    <property type="evidence" value="ECO:0007669"/>
    <property type="project" value="UniProtKB-UniRule"/>
</dbReference>
<dbReference type="PANTHER" id="PTHR10762:SF1">
    <property type="entry name" value="2-(3-AMINO-3-CARBOXYPROPYL)HISTIDINE SYNTHASE SUBUNIT 1"/>
    <property type="match status" value="1"/>
</dbReference>
<keyword evidence="16" id="KW-1185">Reference proteome</keyword>
<dbReference type="PANTHER" id="PTHR10762">
    <property type="entry name" value="DIPHTHAMIDE BIOSYNTHESIS PROTEIN"/>
    <property type="match status" value="1"/>
</dbReference>
<dbReference type="Gene3D" id="3.40.50.11860">
    <property type="entry name" value="Diphthamide synthesis DPH1/DPH2 domain 3"/>
    <property type="match status" value="1"/>
</dbReference>
<evidence type="ECO:0000256" key="11">
    <source>
        <dbReference type="PIRNR" id="PIRNR004967"/>
    </source>
</evidence>
<dbReference type="NCBIfam" id="TIGR00322">
    <property type="entry name" value="diphth2_R"/>
    <property type="match status" value="1"/>
</dbReference>
<dbReference type="Gene3D" id="3.40.50.11850">
    <property type="entry name" value="Diphthamide synthesis DPH1/DPH2 domain 2"/>
    <property type="match status" value="1"/>
</dbReference>
<dbReference type="EMBL" id="CATOUU010000807">
    <property type="protein sequence ID" value="CAI9950270.1"/>
    <property type="molecule type" value="Genomic_DNA"/>
</dbReference>
<evidence type="ECO:0000256" key="7">
    <source>
        <dbReference type="ARBA" id="ARBA00022723"/>
    </source>
</evidence>
<dbReference type="InterPro" id="IPR042264">
    <property type="entry name" value="DPH1/DPH2_2"/>
</dbReference>
<keyword evidence="5 11" id="KW-0808">Transferase</keyword>
<evidence type="ECO:0000313" key="15">
    <source>
        <dbReference type="EMBL" id="CAL6110091.1"/>
    </source>
</evidence>
<evidence type="ECO:0000313" key="14">
    <source>
        <dbReference type="EMBL" id="CAL6044565.1"/>
    </source>
</evidence>
<dbReference type="GO" id="GO:0090560">
    <property type="term" value="F:2-(3-amino-3-carboxypropyl)histidine synthase activity"/>
    <property type="evidence" value="ECO:0007669"/>
    <property type="project" value="UniProtKB-UniRule"/>
</dbReference>
<protein>
    <recommendedName>
        <fullName evidence="4 11">2-(3-amino-3-carboxypropyl)histidine synthase subunit 1</fullName>
        <ecNumber evidence="3 11">2.5.1.108</ecNumber>
    </recommendedName>
</protein>